<comment type="caution">
    <text evidence="2">The sequence shown here is derived from an EMBL/GenBank/DDBJ whole genome shotgun (WGS) entry which is preliminary data.</text>
</comment>
<reference evidence="2" key="2">
    <citation type="journal article" date="2024" name="Plant">
        <title>Genomic evolution and insights into agronomic trait innovations of Sesamum species.</title>
        <authorList>
            <person name="Miao H."/>
            <person name="Wang L."/>
            <person name="Qu L."/>
            <person name="Liu H."/>
            <person name="Sun Y."/>
            <person name="Le M."/>
            <person name="Wang Q."/>
            <person name="Wei S."/>
            <person name="Zheng Y."/>
            <person name="Lin W."/>
            <person name="Duan Y."/>
            <person name="Cao H."/>
            <person name="Xiong S."/>
            <person name="Wang X."/>
            <person name="Wei L."/>
            <person name="Li C."/>
            <person name="Ma Q."/>
            <person name="Ju M."/>
            <person name="Zhao R."/>
            <person name="Li G."/>
            <person name="Mu C."/>
            <person name="Tian Q."/>
            <person name="Mei H."/>
            <person name="Zhang T."/>
            <person name="Gao T."/>
            <person name="Zhang H."/>
        </authorList>
    </citation>
    <scope>NUCLEOTIDE SEQUENCE</scope>
    <source>
        <strain evidence="2">G02</strain>
    </source>
</reference>
<keyword evidence="1" id="KW-0472">Membrane</keyword>
<evidence type="ECO:0008006" key="3">
    <source>
        <dbReference type="Google" id="ProtNLM"/>
    </source>
</evidence>
<name>A0AAW2TFE1_SESRA</name>
<feature type="transmembrane region" description="Helical" evidence="1">
    <location>
        <begin position="149"/>
        <end position="173"/>
    </location>
</feature>
<proteinExistence type="predicted"/>
<dbReference type="PANTHER" id="PTHR34953:SF1">
    <property type="entry name" value="ALPHA_BETA HYDROLASE RELATED PROTEIN"/>
    <property type="match status" value="1"/>
</dbReference>
<feature type="transmembrane region" description="Helical" evidence="1">
    <location>
        <begin position="80"/>
        <end position="102"/>
    </location>
</feature>
<accession>A0AAW2TFE1</accession>
<dbReference type="EMBL" id="JACGWJ010000008">
    <property type="protein sequence ID" value="KAL0402903.1"/>
    <property type="molecule type" value="Genomic_DNA"/>
</dbReference>
<sequence>MGFSKEDKTLHKLSLLIPRWIKTLFFLITMIISLLLFSTPILLVIADALLPSAFLSASLSPSSLTLHTVSSHLKNYDFRYSLIDIPLVSIVRSAIILCVYSFCDGPRLSRGPYLAVATVCAVTSLVFVSLKASYVFIVNSNSYMMRGGYVRAMEVAMFVSSLGLAIGHVAVAYRTSCRERRKLLVYKIDVEAECKLGWVGLRPRCLKMTRNHGGVPVPVVDLTLGRIAKIVPYSFIF</sequence>
<organism evidence="2">
    <name type="scientific">Sesamum radiatum</name>
    <name type="common">Black benniseed</name>
    <dbReference type="NCBI Taxonomy" id="300843"/>
    <lineage>
        <taxon>Eukaryota</taxon>
        <taxon>Viridiplantae</taxon>
        <taxon>Streptophyta</taxon>
        <taxon>Embryophyta</taxon>
        <taxon>Tracheophyta</taxon>
        <taxon>Spermatophyta</taxon>
        <taxon>Magnoliopsida</taxon>
        <taxon>eudicotyledons</taxon>
        <taxon>Gunneridae</taxon>
        <taxon>Pentapetalae</taxon>
        <taxon>asterids</taxon>
        <taxon>lamiids</taxon>
        <taxon>Lamiales</taxon>
        <taxon>Pedaliaceae</taxon>
        <taxon>Sesamum</taxon>
    </lineage>
</organism>
<feature type="transmembrane region" description="Helical" evidence="1">
    <location>
        <begin position="21"/>
        <end position="46"/>
    </location>
</feature>
<evidence type="ECO:0000256" key="1">
    <source>
        <dbReference type="SAM" id="Phobius"/>
    </source>
</evidence>
<evidence type="ECO:0000313" key="2">
    <source>
        <dbReference type="EMBL" id="KAL0402903.1"/>
    </source>
</evidence>
<keyword evidence="1" id="KW-1133">Transmembrane helix</keyword>
<feature type="transmembrane region" description="Helical" evidence="1">
    <location>
        <begin position="114"/>
        <end position="137"/>
    </location>
</feature>
<keyword evidence="1" id="KW-0812">Transmembrane</keyword>
<dbReference type="PANTHER" id="PTHR34953">
    <property type="entry name" value="ALPHA/BETA HYDROLASE RELATED PROTEIN"/>
    <property type="match status" value="1"/>
</dbReference>
<gene>
    <name evidence="2" type="ORF">Sradi_1931100</name>
</gene>
<protein>
    <recommendedName>
        <fullName evidence="3">MENTAL domain-containing protein</fullName>
    </recommendedName>
</protein>
<reference evidence="2" key="1">
    <citation type="submission" date="2020-06" db="EMBL/GenBank/DDBJ databases">
        <authorList>
            <person name="Li T."/>
            <person name="Hu X."/>
            <person name="Zhang T."/>
            <person name="Song X."/>
            <person name="Zhang H."/>
            <person name="Dai N."/>
            <person name="Sheng W."/>
            <person name="Hou X."/>
            <person name="Wei L."/>
        </authorList>
    </citation>
    <scope>NUCLEOTIDE SEQUENCE</scope>
    <source>
        <strain evidence="2">G02</strain>
        <tissue evidence="2">Leaf</tissue>
    </source>
</reference>
<dbReference type="AlphaFoldDB" id="A0AAW2TFE1"/>